<dbReference type="InterPro" id="IPR001647">
    <property type="entry name" value="HTH_TetR"/>
</dbReference>
<organism evidence="6 7">
    <name type="scientific">Glycomyces artemisiae</name>
    <dbReference type="NCBI Taxonomy" id="1076443"/>
    <lineage>
        <taxon>Bacteria</taxon>
        <taxon>Bacillati</taxon>
        <taxon>Actinomycetota</taxon>
        <taxon>Actinomycetes</taxon>
        <taxon>Glycomycetales</taxon>
        <taxon>Glycomycetaceae</taxon>
        <taxon>Glycomyces</taxon>
    </lineage>
</organism>
<dbReference type="AlphaFoldDB" id="A0A2T0USK2"/>
<sequence>MPNPPWIKNAGRAPRRQLSLELILEAAERLSEREGWDSVTMRRIAQEIGTGPASLYAHVDSKADLDQLLYDRALEAVPLPEPDPRRWRQQLVDLGVDMARAMAARPGTARVALDTPIPATPRALQIIDRVFAVLAAGEVPPDLAVAWADVYALQVTAAAYELSPTGPPGAESERLRVQSARIGEYLAVLPESALPHLRAVLPRFGPDADPFAPLRSALEMLVAGMAARMEARPDRERTGRRVR</sequence>
<dbReference type="GO" id="GO:0003700">
    <property type="term" value="F:DNA-binding transcription factor activity"/>
    <property type="evidence" value="ECO:0007669"/>
    <property type="project" value="TreeGrafter"/>
</dbReference>
<evidence type="ECO:0000256" key="4">
    <source>
        <dbReference type="PROSITE-ProRule" id="PRU00335"/>
    </source>
</evidence>
<proteinExistence type="predicted"/>
<dbReference type="Proteomes" id="UP000238176">
    <property type="component" value="Unassembled WGS sequence"/>
</dbReference>
<feature type="DNA-binding region" description="H-T-H motif" evidence="4">
    <location>
        <begin position="40"/>
        <end position="59"/>
    </location>
</feature>
<evidence type="ECO:0000259" key="5">
    <source>
        <dbReference type="PROSITE" id="PS50977"/>
    </source>
</evidence>
<keyword evidence="7" id="KW-1185">Reference proteome</keyword>
<dbReference type="GO" id="GO:0045892">
    <property type="term" value="P:negative regulation of DNA-templated transcription"/>
    <property type="evidence" value="ECO:0007669"/>
    <property type="project" value="InterPro"/>
</dbReference>
<dbReference type="PROSITE" id="PS50977">
    <property type="entry name" value="HTH_TETR_2"/>
    <property type="match status" value="1"/>
</dbReference>
<evidence type="ECO:0000256" key="3">
    <source>
        <dbReference type="ARBA" id="ARBA00023163"/>
    </source>
</evidence>
<dbReference type="InterPro" id="IPR050109">
    <property type="entry name" value="HTH-type_TetR-like_transc_reg"/>
</dbReference>
<dbReference type="SUPFAM" id="SSF46689">
    <property type="entry name" value="Homeodomain-like"/>
    <property type="match status" value="1"/>
</dbReference>
<keyword evidence="2 4" id="KW-0238">DNA-binding</keyword>
<dbReference type="InterPro" id="IPR009057">
    <property type="entry name" value="Homeodomain-like_sf"/>
</dbReference>
<protein>
    <submittedName>
        <fullName evidence="6">TetR family transcriptional regulator</fullName>
    </submittedName>
</protein>
<name>A0A2T0USK2_9ACTN</name>
<comment type="caution">
    <text evidence="6">The sequence shown here is derived from an EMBL/GenBank/DDBJ whole genome shotgun (WGS) entry which is preliminary data.</text>
</comment>
<gene>
    <name evidence="6" type="ORF">B0I28_102505</name>
</gene>
<dbReference type="InterPro" id="IPR004111">
    <property type="entry name" value="Repressor_TetR_C"/>
</dbReference>
<dbReference type="Pfam" id="PF02909">
    <property type="entry name" value="TetR_C_1"/>
    <property type="match status" value="1"/>
</dbReference>
<dbReference type="PANTHER" id="PTHR30055">
    <property type="entry name" value="HTH-TYPE TRANSCRIPTIONAL REGULATOR RUTR"/>
    <property type="match status" value="1"/>
</dbReference>
<reference evidence="6 7" key="1">
    <citation type="submission" date="2018-03" db="EMBL/GenBank/DDBJ databases">
        <title>Genomic Encyclopedia of Type Strains, Phase III (KMG-III): the genomes of soil and plant-associated and newly described type strains.</title>
        <authorList>
            <person name="Whitman W."/>
        </authorList>
    </citation>
    <scope>NUCLEOTIDE SEQUENCE [LARGE SCALE GENOMIC DNA]</scope>
    <source>
        <strain evidence="6 7">CGMCC 4.7067</strain>
    </source>
</reference>
<dbReference type="PANTHER" id="PTHR30055:SF151">
    <property type="entry name" value="TRANSCRIPTIONAL REGULATORY PROTEIN"/>
    <property type="match status" value="1"/>
</dbReference>
<keyword evidence="3" id="KW-0804">Transcription</keyword>
<evidence type="ECO:0000256" key="1">
    <source>
        <dbReference type="ARBA" id="ARBA00023015"/>
    </source>
</evidence>
<dbReference type="InterPro" id="IPR036271">
    <property type="entry name" value="Tet_transcr_reg_TetR-rel_C_sf"/>
</dbReference>
<dbReference type="GO" id="GO:0000976">
    <property type="term" value="F:transcription cis-regulatory region binding"/>
    <property type="evidence" value="ECO:0007669"/>
    <property type="project" value="TreeGrafter"/>
</dbReference>
<evidence type="ECO:0000313" key="7">
    <source>
        <dbReference type="Proteomes" id="UP000238176"/>
    </source>
</evidence>
<dbReference type="Pfam" id="PF00440">
    <property type="entry name" value="TetR_N"/>
    <property type="match status" value="1"/>
</dbReference>
<keyword evidence="1" id="KW-0805">Transcription regulation</keyword>
<evidence type="ECO:0000256" key="2">
    <source>
        <dbReference type="ARBA" id="ARBA00023125"/>
    </source>
</evidence>
<dbReference type="SUPFAM" id="SSF48498">
    <property type="entry name" value="Tetracyclin repressor-like, C-terminal domain"/>
    <property type="match status" value="1"/>
</dbReference>
<evidence type="ECO:0000313" key="6">
    <source>
        <dbReference type="EMBL" id="PRY60893.1"/>
    </source>
</evidence>
<accession>A0A2T0USK2</accession>
<dbReference type="EMBL" id="PVTJ01000002">
    <property type="protein sequence ID" value="PRY60893.1"/>
    <property type="molecule type" value="Genomic_DNA"/>
</dbReference>
<feature type="domain" description="HTH tetR-type" evidence="5">
    <location>
        <begin position="17"/>
        <end position="77"/>
    </location>
</feature>
<dbReference type="Gene3D" id="1.10.357.10">
    <property type="entry name" value="Tetracycline Repressor, domain 2"/>
    <property type="match status" value="1"/>
</dbReference>